<dbReference type="SUPFAM" id="SSF54695">
    <property type="entry name" value="POZ domain"/>
    <property type="match status" value="1"/>
</dbReference>
<evidence type="ECO:0000256" key="5">
    <source>
        <dbReference type="ARBA" id="ARBA00022833"/>
    </source>
</evidence>
<dbReference type="Gene3D" id="3.30.710.10">
    <property type="entry name" value="Potassium Channel Kv1.1, Chain A"/>
    <property type="match status" value="1"/>
</dbReference>
<name>A0A7D5Q466_DENNO</name>
<dbReference type="InterPro" id="IPR011333">
    <property type="entry name" value="SKP1/BTB/POZ_sf"/>
</dbReference>
<dbReference type="PANTHER" id="PTHR46287">
    <property type="entry name" value="BTB/POZ AND TAZ DOMAIN-CONTAINING PROTEIN 3-RELATED"/>
    <property type="match status" value="1"/>
</dbReference>
<dbReference type="Pfam" id="PF02135">
    <property type="entry name" value="zf-TAZ"/>
    <property type="match status" value="1"/>
</dbReference>
<keyword evidence="6" id="KW-0175">Coiled coil</keyword>
<evidence type="ECO:0000256" key="6">
    <source>
        <dbReference type="SAM" id="Coils"/>
    </source>
</evidence>
<dbReference type="Pfam" id="PF00651">
    <property type="entry name" value="BTB"/>
    <property type="match status" value="1"/>
</dbReference>
<accession>A0A7D5Q466</accession>
<evidence type="ECO:0000259" key="8">
    <source>
        <dbReference type="SMART" id="SM00551"/>
    </source>
</evidence>
<dbReference type="GO" id="GO:0009725">
    <property type="term" value="P:response to hormone"/>
    <property type="evidence" value="ECO:0007669"/>
    <property type="project" value="UniProtKB-ARBA"/>
</dbReference>
<dbReference type="PANTHER" id="PTHR46287:SF4">
    <property type="entry name" value="BTB_POZ AND TAZ DOMAIN-CONTAINING PROTEIN 2"/>
    <property type="match status" value="1"/>
</dbReference>
<keyword evidence="3" id="KW-0863">Zinc-finger</keyword>
<feature type="domain" description="BTB" evidence="7">
    <location>
        <begin position="34"/>
        <end position="137"/>
    </location>
</feature>
<keyword evidence="4" id="KW-0833">Ubl conjugation pathway</keyword>
<dbReference type="SMART" id="SM00551">
    <property type="entry name" value="ZnF_TAZ"/>
    <property type="match status" value="1"/>
</dbReference>
<feature type="domain" description="TAZ-type" evidence="8">
    <location>
        <begin position="213"/>
        <end position="306"/>
    </location>
</feature>
<dbReference type="InterPro" id="IPR000197">
    <property type="entry name" value="Znf_TAZ"/>
</dbReference>
<dbReference type="SMART" id="SM00225">
    <property type="entry name" value="BTB"/>
    <property type="match status" value="1"/>
</dbReference>
<dbReference type="GO" id="GO:0042542">
    <property type="term" value="P:response to hydrogen peroxide"/>
    <property type="evidence" value="ECO:0007669"/>
    <property type="project" value="UniProtKB-ARBA"/>
</dbReference>
<dbReference type="GO" id="GO:0008270">
    <property type="term" value="F:zinc ion binding"/>
    <property type="evidence" value="ECO:0007669"/>
    <property type="project" value="UniProtKB-KW"/>
</dbReference>
<dbReference type="GO" id="GO:0009751">
    <property type="term" value="P:response to salicylic acid"/>
    <property type="evidence" value="ECO:0007669"/>
    <property type="project" value="UniProtKB-ARBA"/>
</dbReference>
<dbReference type="InterPro" id="IPR044513">
    <property type="entry name" value="BT1/2/3/4/5"/>
</dbReference>
<dbReference type="GO" id="GO:0006355">
    <property type="term" value="P:regulation of DNA-templated transcription"/>
    <property type="evidence" value="ECO:0007669"/>
    <property type="project" value="UniProtKB-ARBA"/>
</dbReference>
<evidence type="ECO:0000256" key="4">
    <source>
        <dbReference type="ARBA" id="ARBA00022786"/>
    </source>
</evidence>
<evidence type="ECO:0000313" key="9">
    <source>
        <dbReference type="EMBL" id="QLI42791.1"/>
    </source>
</evidence>
<dbReference type="InterPro" id="IPR035898">
    <property type="entry name" value="TAZ_dom_sf"/>
</dbReference>
<sequence length="355" mass="40766">MTILFAKRAEVPQTWKVATVAAIKAAGDGDRHGADAFIQTSTGLRIPAHSNILASMSPVLARVLNLPNKRWKSEKVIRILGVPNEAVLAFVRLLHAGCDEEDEEMMRRNGMHLLVLSHVYQVKWLKRACEKRLAFWLDAATVVDVLKLARLCDAAWLGLRCLKLVKKDFGAVQKSDAWQFLEANDPWLELYILEFLHESDLREKQSRRNMEEQKTYQQLSEAMECLEHIFKEGCTDIKPDRRRRSSCSCPPLDACQPLQLLLLHFSKCDGNRATCSRCRRIWQLLKLHSSICMAQDSSSCKVPLCRQFKYKMQKMEEKLEERKWMVLGKKVASVVAFSSFAKRKRYESGRDLGPE</sequence>
<dbReference type="EMBL" id="MN617033">
    <property type="protein sequence ID" value="QLI42791.1"/>
    <property type="molecule type" value="mRNA"/>
</dbReference>
<comment type="pathway">
    <text evidence="1">Protein modification; protein ubiquitination.</text>
</comment>
<evidence type="ECO:0000259" key="7">
    <source>
        <dbReference type="SMART" id="SM00225"/>
    </source>
</evidence>
<keyword evidence="2" id="KW-0479">Metal-binding</keyword>
<feature type="coiled-coil region" evidence="6">
    <location>
        <begin position="202"/>
        <end position="229"/>
    </location>
</feature>
<dbReference type="Gene3D" id="1.20.1020.10">
    <property type="entry name" value="TAZ domain"/>
    <property type="match status" value="1"/>
</dbReference>
<proteinExistence type="evidence at transcript level"/>
<dbReference type="GO" id="GO:0005516">
    <property type="term" value="F:calmodulin binding"/>
    <property type="evidence" value="ECO:0007669"/>
    <property type="project" value="UniProtKB-ARBA"/>
</dbReference>
<dbReference type="InterPro" id="IPR000210">
    <property type="entry name" value="BTB/POZ_dom"/>
</dbReference>
<evidence type="ECO:0000256" key="1">
    <source>
        <dbReference type="ARBA" id="ARBA00004906"/>
    </source>
</evidence>
<organism evidence="9">
    <name type="scientific">Dendrobium nobile</name>
    <name type="common">Orchid</name>
    <dbReference type="NCBI Taxonomy" id="94219"/>
    <lineage>
        <taxon>Eukaryota</taxon>
        <taxon>Viridiplantae</taxon>
        <taxon>Streptophyta</taxon>
        <taxon>Embryophyta</taxon>
        <taxon>Tracheophyta</taxon>
        <taxon>Spermatophyta</taxon>
        <taxon>Magnoliopsida</taxon>
        <taxon>Liliopsida</taxon>
        <taxon>Asparagales</taxon>
        <taxon>Orchidaceae</taxon>
        <taxon>Epidendroideae</taxon>
        <taxon>Malaxideae</taxon>
        <taxon>Dendrobiinae</taxon>
        <taxon>Dendrobium</taxon>
    </lineage>
</organism>
<keyword evidence="5" id="KW-0862">Zinc</keyword>
<dbReference type="SUPFAM" id="SSF57933">
    <property type="entry name" value="TAZ domain"/>
    <property type="match status" value="1"/>
</dbReference>
<dbReference type="AlphaFoldDB" id="A0A7D5Q466"/>
<protein>
    <submittedName>
        <fullName evidence="9">BTB/POZ and TAZ domain-containing protein 1</fullName>
    </submittedName>
</protein>
<reference evidence="9" key="1">
    <citation type="submission" date="2019-10" db="EMBL/GenBank/DDBJ databases">
        <title>Identification of plant TAZ transcription factors in Dendrobium.</title>
        <authorList>
            <person name="Zheng S."/>
        </authorList>
    </citation>
    <scope>NUCLEOTIDE SEQUENCE</scope>
    <source>
        <strain evidence="9">Jinchai</strain>
    </source>
</reference>
<evidence type="ECO:0000256" key="2">
    <source>
        <dbReference type="ARBA" id="ARBA00022723"/>
    </source>
</evidence>
<dbReference type="GO" id="GO:0005634">
    <property type="term" value="C:nucleus"/>
    <property type="evidence" value="ECO:0007669"/>
    <property type="project" value="TreeGrafter"/>
</dbReference>
<evidence type="ECO:0000256" key="3">
    <source>
        <dbReference type="ARBA" id="ARBA00022771"/>
    </source>
</evidence>